<evidence type="ECO:0000313" key="1">
    <source>
        <dbReference type="EMBL" id="MBU8873688.1"/>
    </source>
</evidence>
<sequence length="97" mass="11325">MSDDALSNLARWHAVAYYKTSAGTLDVEMYLEEIEDLHDRIERGPHWDTVQLIEIRRVNHIFSPELTLEQSADLGSRPIRELYGHILEDEDDEDEDD</sequence>
<name>A0ABS6IHC6_9HYPH</name>
<comment type="caution">
    <text evidence="1">The sequence shown here is derived from an EMBL/GenBank/DDBJ whole genome shotgun (WGS) entry which is preliminary data.</text>
</comment>
<gene>
    <name evidence="1" type="ORF">KQ910_07925</name>
</gene>
<reference evidence="1 2" key="1">
    <citation type="submission" date="2021-06" db="EMBL/GenBank/DDBJ databases">
        <authorList>
            <person name="Lee D.H."/>
        </authorList>
    </citation>
    <scope>NUCLEOTIDE SEQUENCE [LARGE SCALE GENOMIC DNA]</scope>
    <source>
        <strain evidence="1 2">MMS21-HV4-11</strain>
    </source>
</reference>
<dbReference type="RefSeq" id="WP_216958075.1">
    <property type="nucleotide sequence ID" value="NZ_JAHOPB010000001.1"/>
</dbReference>
<dbReference type="Proteomes" id="UP000727907">
    <property type="component" value="Unassembled WGS sequence"/>
</dbReference>
<dbReference type="EMBL" id="JAHOPB010000001">
    <property type="protein sequence ID" value="MBU8873688.1"/>
    <property type="molecule type" value="Genomic_DNA"/>
</dbReference>
<keyword evidence="2" id="KW-1185">Reference proteome</keyword>
<protein>
    <submittedName>
        <fullName evidence="1">Uncharacterized protein</fullName>
    </submittedName>
</protein>
<evidence type="ECO:0000313" key="2">
    <source>
        <dbReference type="Proteomes" id="UP000727907"/>
    </source>
</evidence>
<organism evidence="1 2">
    <name type="scientific">Reyranella humidisoli</name>
    <dbReference type="NCBI Taxonomy" id="2849149"/>
    <lineage>
        <taxon>Bacteria</taxon>
        <taxon>Pseudomonadati</taxon>
        <taxon>Pseudomonadota</taxon>
        <taxon>Alphaproteobacteria</taxon>
        <taxon>Hyphomicrobiales</taxon>
        <taxon>Reyranellaceae</taxon>
        <taxon>Reyranella</taxon>
    </lineage>
</organism>
<accession>A0ABS6IHC6</accession>
<proteinExistence type="predicted"/>